<proteinExistence type="predicted"/>
<dbReference type="EMBL" id="BART01013801">
    <property type="protein sequence ID" value="GAG81298.1"/>
    <property type="molecule type" value="Genomic_DNA"/>
</dbReference>
<feature type="non-terminal residue" evidence="1">
    <location>
        <position position="82"/>
    </location>
</feature>
<name>X1BAY1_9ZZZZ</name>
<reference evidence="1" key="1">
    <citation type="journal article" date="2014" name="Front. Microbiol.">
        <title>High frequency of phylogenetically diverse reductive dehalogenase-homologous genes in deep subseafloor sedimentary metagenomes.</title>
        <authorList>
            <person name="Kawai M."/>
            <person name="Futagami T."/>
            <person name="Toyoda A."/>
            <person name="Takaki Y."/>
            <person name="Nishi S."/>
            <person name="Hori S."/>
            <person name="Arai W."/>
            <person name="Tsubouchi T."/>
            <person name="Morono Y."/>
            <person name="Uchiyama I."/>
            <person name="Ito T."/>
            <person name="Fujiyama A."/>
            <person name="Inagaki F."/>
            <person name="Takami H."/>
        </authorList>
    </citation>
    <scope>NUCLEOTIDE SEQUENCE</scope>
    <source>
        <strain evidence="1">Expedition CK06-06</strain>
    </source>
</reference>
<protein>
    <recommendedName>
        <fullName evidence="2">HEAT repeat domain-containing protein</fullName>
    </recommendedName>
</protein>
<dbReference type="AlphaFoldDB" id="X1BAY1"/>
<evidence type="ECO:0008006" key="2">
    <source>
        <dbReference type="Google" id="ProtNLM"/>
    </source>
</evidence>
<sequence length="82" mass="9351">MSDPKPSPQEIFDKREEFGLESSVEMLIDIIESEKDNSKRKEAVKFLGGISNYVPRLKNECFTVIENILISEDEIDLKCEAA</sequence>
<organism evidence="1">
    <name type="scientific">marine sediment metagenome</name>
    <dbReference type="NCBI Taxonomy" id="412755"/>
    <lineage>
        <taxon>unclassified sequences</taxon>
        <taxon>metagenomes</taxon>
        <taxon>ecological metagenomes</taxon>
    </lineage>
</organism>
<comment type="caution">
    <text evidence="1">The sequence shown here is derived from an EMBL/GenBank/DDBJ whole genome shotgun (WGS) entry which is preliminary data.</text>
</comment>
<gene>
    <name evidence="1" type="ORF">S01H4_27986</name>
</gene>
<evidence type="ECO:0000313" key="1">
    <source>
        <dbReference type="EMBL" id="GAG81298.1"/>
    </source>
</evidence>
<accession>X1BAY1</accession>